<protein>
    <submittedName>
        <fullName evidence="1">Uncharacterized protein</fullName>
    </submittedName>
</protein>
<evidence type="ECO:0000313" key="2">
    <source>
        <dbReference type="Proteomes" id="UP000271031"/>
    </source>
</evidence>
<comment type="caution">
    <text evidence="1">The sequence shown here is derived from an EMBL/GenBank/DDBJ whole genome shotgun (WGS) entry which is preliminary data.</text>
</comment>
<dbReference type="EMBL" id="RHHQ01000003">
    <property type="protein sequence ID" value="RNB92506.1"/>
    <property type="molecule type" value="Genomic_DNA"/>
</dbReference>
<evidence type="ECO:0000313" key="1">
    <source>
        <dbReference type="EMBL" id="RNB92506.1"/>
    </source>
</evidence>
<proteinExistence type="predicted"/>
<name>A0A3M8DWL3_9BACL</name>
<accession>A0A3M8DWL3</accession>
<reference evidence="1 2" key="1">
    <citation type="submission" date="2018-10" db="EMBL/GenBank/DDBJ databases">
        <title>Phylogenomics of Brevibacillus.</title>
        <authorList>
            <person name="Dunlap C."/>
        </authorList>
    </citation>
    <scope>NUCLEOTIDE SEQUENCE [LARGE SCALE GENOMIC DNA]</scope>
    <source>
        <strain evidence="1 2">JCM 15716</strain>
    </source>
</reference>
<organism evidence="1 2">
    <name type="scientific">Brevibacillus fluminis</name>
    <dbReference type="NCBI Taxonomy" id="511487"/>
    <lineage>
        <taxon>Bacteria</taxon>
        <taxon>Bacillati</taxon>
        <taxon>Bacillota</taxon>
        <taxon>Bacilli</taxon>
        <taxon>Bacillales</taxon>
        <taxon>Paenibacillaceae</taxon>
        <taxon>Brevibacillus</taxon>
    </lineage>
</organism>
<sequence>MSDDKNMYDCPLLLRSLWMGDCYDINAVLEQMVNKSILKSLESEIGKPIDLSQAAIICPDCSHYNFKE</sequence>
<dbReference type="AlphaFoldDB" id="A0A3M8DWL3"/>
<keyword evidence="2" id="KW-1185">Reference proteome</keyword>
<gene>
    <name evidence="1" type="ORF">EDM56_02080</name>
</gene>
<dbReference type="Proteomes" id="UP000271031">
    <property type="component" value="Unassembled WGS sequence"/>
</dbReference>